<dbReference type="CDD" id="cd02570">
    <property type="entry name" value="PseudoU_synth_EcTruA"/>
    <property type="match status" value="1"/>
</dbReference>
<dbReference type="InterPro" id="IPR020097">
    <property type="entry name" value="PsdUridine_synth_TruA_a/b_dom"/>
</dbReference>
<dbReference type="GO" id="GO:0031119">
    <property type="term" value="P:tRNA pseudouridine synthesis"/>
    <property type="evidence" value="ECO:0007669"/>
    <property type="project" value="UniProtKB-UniRule"/>
</dbReference>
<dbReference type="HAMAP" id="MF_00171">
    <property type="entry name" value="TruA"/>
    <property type="match status" value="1"/>
</dbReference>
<reference evidence="9 10" key="1">
    <citation type="journal article" date="2020" name="MBio">
        <title>Erratum for Teymournejad et al., 'Isolation and Molecular Analysis of a Novel Neorickettsia Species That Causes Potomac Horse Fever'.</title>
        <authorList>
            <person name="Teymournejad O."/>
            <person name="Lin M."/>
            <person name="Bekebrede H."/>
            <person name="Kamr A."/>
            <person name="Toribio R.E."/>
            <person name="Arroyo L.G."/>
            <person name="Baird J.D."/>
            <person name="Rikihisa Y."/>
        </authorList>
    </citation>
    <scope>NUCLEOTIDE SEQUENCE [LARGE SCALE GENOMIC DNA]</scope>
    <source>
        <strain evidence="9 10">Fin17</strain>
    </source>
</reference>
<dbReference type="Pfam" id="PF01416">
    <property type="entry name" value="PseudoU_synth_1"/>
    <property type="match status" value="2"/>
</dbReference>
<comment type="function">
    <text evidence="4">Formation of pseudouridine at positions 38, 39 and 40 in the anticodon stem and loop of transfer RNAs.</text>
</comment>
<reference evidence="9 10" key="2">
    <citation type="journal article" date="2020" name="MBio">
        <title>Isolation and Molecular Analysis of a Novel Neorickettsia Species That Causes Potomac Horse Fever.</title>
        <authorList>
            <person name="Teymournejad O."/>
            <person name="Lin M."/>
            <person name="Bekebrede H."/>
            <person name="Kamr A."/>
            <person name="Toribio R.E."/>
            <person name="Arroyo L.G."/>
            <person name="Baird J.D."/>
            <person name="Rikihisa Y."/>
        </authorList>
    </citation>
    <scope>NUCLEOTIDE SEQUENCE [LARGE SCALE GENOMIC DNA]</scope>
    <source>
        <strain evidence="9 10">Fin17</strain>
    </source>
</reference>
<dbReference type="EMBL" id="CP047224">
    <property type="protein sequence ID" value="QHD64883.1"/>
    <property type="molecule type" value="Genomic_DNA"/>
</dbReference>
<evidence type="ECO:0000259" key="8">
    <source>
        <dbReference type="Pfam" id="PF01416"/>
    </source>
</evidence>
<dbReference type="InterPro" id="IPR020094">
    <property type="entry name" value="TruA/RsuA/RluB/E/F_N"/>
</dbReference>
<dbReference type="PANTHER" id="PTHR11142">
    <property type="entry name" value="PSEUDOURIDYLATE SYNTHASE"/>
    <property type="match status" value="1"/>
</dbReference>
<accession>A0A6P1G9F7</accession>
<evidence type="ECO:0000256" key="6">
    <source>
        <dbReference type="PIRSR" id="PIRSR001430-2"/>
    </source>
</evidence>
<name>A0A6P1G9F7_9RICK</name>
<protein>
    <recommendedName>
        <fullName evidence="4">tRNA pseudouridine synthase A</fullName>
        <ecNumber evidence="4">5.4.99.12</ecNumber>
    </recommendedName>
    <alternativeName>
        <fullName evidence="4">tRNA pseudouridine(38-40) synthase</fullName>
    </alternativeName>
    <alternativeName>
        <fullName evidence="4">tRNA pseudouridylate synthase I</fullName>
    </alternativeName>
    <alternativeName>
        <fullName evidence="4">tRNA-uridine isomerase I</fullName>
    </alternativeName>
</protein>
<feature type="binding site" evidence="4 6">
    <location>
        <position position="111"/>
    </location>
    <ligand>
        <name>substrate</name>
    </ligand>
</feature>
<evidence type="ECO:0000313" key="10">
    <source>
        <dbReference type="Proteomes" id="UP000464912"/>
    </source>
</evidence>
<feature type="active site" description="Nucleophile" evidence="4 5">
    <location>
        <position position="51"/>
    </location>
</feature>
<comment type="subunit">
    <text evidence="4">Homodimer.</text>
</comment>
<dbReference type="InterPro" id="IPR001406">
    <property type="entry name" value="PsdUridine_synth_TruA"/>
</dbReference>
<evidence type="ECO:0000256" key="1">
    <source>
        <dbReference type="ARBA" id="ARBA00009375"/>
    </source>
</evidence>
<dbReference type="AlphaFoldDB" id="A0A6P1G9F7"/>
<comment type="similarity">
    <text evidence="1 4 7">Belongs to the tRNA pseudouridine synthase TruA family.</text>
</comment>
<dbReference type="Gene3D" id="3.30.70.660">
    <property type="entry name" value="Pseudouridine synthase I, catalytic domain, C-terminal subdomain"/>
    <property type="match status" value="1"/>
</dbReference>
<dbReference type="InterPro" id="IPR020103">
    <property type="entry name" value="PsdUridine_synth_cat_dom_sf"/>
</dbReference>
<gene>
    <name evidence="4 9" type="primary">truA</name>
    <name evidence="9" type="ORF">GP480_00080</name>
</gene>
<feature type="domain" description="Pseudouridine synthase I TruA alpha/beta" evidence="8">
    <location>
        <begin position="5"/>
        <end position="104"/>
    </location>
</feature>
<evidence type="ECO:0000256" key="5">
    <source>
        <dbReference type="PIRSR" id="PIRSR001430-1"/>
    </source>
</evidence>
<sequence length="243" mass="27721">MRYKATVEYVGTGFSGWQKQMFVPSVQEELESVLSFLLKEKIAVSVAGRTDAGVHALGQVFHFDVRESTLQPFQIVNAVNCHLKEKLIVLLNMEVVDETFDARFSAIRRHYQYRIINRKTPLAVFRNRYWHVPWELDLDFMREQAQCLVGKHDFQSFRSSKCGASNAIRTLDRLEVEKNGEEIIFYASAKSFLHHQVRIMVGTLVAIASGKLVSVTEILSGRNRCYAGPTAPPCGLYLLKVDY</sequence>
<dbReference type="RefSeq" id="WP_160094758.1">
    <property type="nucleotide sequence ID" value="NZ_CP047224.1"/>
</dbReference>
<evidence type="ECO:0000313" key="9">
    <source>
        <dbReference type="EMBL" id="QHD64883.1"/>
    </source>
</evidence>
<dbReference type="FunFam" id="3.30.70.580:FF:000001">
    <property type="entry name" value="tRNA pseudouridine synthase A"/>
    <property type="match status" value="1"/>
</dbReference>
<dbReference type="SUPFAM" id="SSF55120">
    <property type="entry name" value="Pseudouridine synthase"/>
    <property type="match status" value="1"/>
</dbReference>
<comment type="catalytic activity">
    <reaction evidence="4 7">
        <text>uridine(38/39/40) in tRNA = pseudouridine(38/39/40) in tRNA</text>
        <dbReference type="Rhea" id="RHEA:22376"/>
        <dbReference type="Rhea" id="RHEA-COMP:10085"/>
        <dbReference type="Rhea" id="RHEA-COMP:10087"/>
        <dbReference type="ChEBI" id="CHEBI:65314"/>
        <dbReference type="ChEBI" id="CHEBI:65315"/>
        <dbReference type="EC" id="5.4.99.12"/>
    </reaction>
</comment>
<dbReference type="PIRSF" id="PIRSF001430">
    <property type="entry name" value="tRNA_psdUrid_synth"/>
    <property type="match status" value="1"/>
</dbReference>
<keyword evidence="10" id="KW-1185">Reference proteome</keyword>
<proteinExistence type="inferred from homology"/>
<dbReference type="NCBIfam" id="TIGR00071">
    <property type="entry name" value="hisT_truA"/>
    <property type="match status" value="1"/>
</dbReference>
<dbReference type="GO" id="GO:0160147">
    <property type="term" value="F:tRNA pseudouridine(38-40) synthase activity"/>
    <property type="evidence" value="ECO:0007669"/>
    <property type="project" value="UniProtKB-EC"/>
</dbReference>
<keyword evidence="2 4" id="KW-0819">tRNA processing</keyword>
<feature type="domain" description="Pseudouridine synthase I TruA alpha/beta" evidence="8">
    <location>
        <begin position="145"/>
        <end position="243"/>
    </location>
</feature>
<organism evidence="9 10">
    <name type="scientific">Neorickettsia findlayensis</name>
    <dbReference type="NCBI Taxonomy" id="2686014"/>
    <lineage>
        <taxon>Bacteria</taxon>
        <taxon>Pseudomonadati</taxon>
        <taxon>Pseudomonadota</taxon>
        <taxon>Alphaproteobacteria</taxon>
        <taxon>Rickettsiales</taxon>
        <taxon>Anaplasmataceae</taxon>
        <taxon>Neorickettsia</taxon>
    </lineage>
</organism>
<evidence type="ECO:0000256" key="7">
    <source>
        <dbReference type="RuleBase" id="RU003792"/>
    </source>
</evidence>
<dbReference type="Gene3D" id="3.30.70.580">
    <property type="entry name" value="Pseudouridine synthase I, catalytic domain, N-terminal subdomain"/>
    <property type="match status" value="1"/>
</dbReference>
<dbReference type="EC" id="5.4.99.12" evidence="4"/>
<dbReference type="KEGG" id="nef:GP480_00080"/>
<evidence type="ECO:0000256" key="3">
    <source>
        <dbReference type="ARBA" id="ARBA00023235"/>
    </source>
</evidence>
<dbReference type="Proteomes" id="UP000464912">
    <property type="component" value="Chromosome"/>
</dbReference>
<dbReference type="GO" id="GO:0003723">
    <property type="term" value="F:RNA binding"/>
    <property type="evidence" value="ECO:0007669"/>
    <property type="project" value="InterPro"/>
</dbReference>
<dbReference type="PANTHER" id="PTHR11142:SF0">
    <property type="entry name" value="TRNA PSEUDOURIDINE SYNTHASE-LIKE 1"/>
    <property type="match status" value="1"/>
</dbReference>
<evidence type="ECO:0000256" key="2">
    <source>
        <dbReference type="ARBA" id="ARBA00022694"/>
    </source>
</evidence>
<evidence type="ECO:0000256" key="4">
    <source>
        <dbReference type="HAMAP-Rule" id="MF_00171"/>
    </source>
</evidence>
<keyword evidence="3 4" id="KW-0413">Isomerase</keyword>
<comment type="caution">
    <text evidence="4">Lacks conserved residue(s) required for the propagation of feature annotation.</text>
</comment>
<dbReference type="InterPro" id="IPR020095">
    <property type="entry name" value="PsdUridine_synth_TruA_C"/>
</dbReference>